<evidence type="ECO:0000256" key="2">
    <source>
        <dbReference type="ARBA" id="ARBA00023015"/>
    </source>
</evidence>
<organism evidence="7 8">
    <name type="scientific">Acidovorax kalamii</name>
    <dbReference type="NCBI Taxonomy" id="2004485"/>
    <lineage>
        <taxon>Bacteria</taxon>
        <taxon>Pseudomonadati</taxon>
        <taxon>Pseudomonadota</taxon>
        <taxon>Betaproteobacteria</taxon>
        <taxon>Burkholderiales</taxon>
        <taxon>Comamonadaceae</taxon>
        <taxon>Acidovorax</taxon>
    </lineage>
</organism>
<dbReference type="Gene3D" id="1.10.10.10">
    <property type="entry name" value="Winged helix-like DNA-binding domain superfamily/Winged helix DNA-binding domain"/>
    <property type="match status" value="1"/>
</dbReference>
<keyword evidence="5" id="KW-0804">Transcription</keyword>
<evidence type="ECO:0000256" key="3">
    <source>
        <dbReference type="ARBA" id="ARBA00023125"/>
    </source>
</evidence>
<comment type="similarity">
    <text evidence="1">Belongs to the LysR transcriptional regulatory family.</text>
</comment>
<dbReference type="InterPro" id="IPR000847">
    <property type="entry name" value="LysR_HTH_N"/>
</dbReference>
<evidence type="ECO:0000256" key="4">
    <source>
        <dbReference type="ARBA" id="ARBA00023159"/>
    </source>
</evidence>
<dbReference type="AlphaFoldDB" id="A0A235EQF8"/>
<dbReference type="Pfam" id="PF03466">
    <property type="entry name" value="LysR_substrate"/>
    <property type="match status" value="1"/>
</dbReference>
<protein>
    <submittedName>
        <fullName evidence="7">LysR family transcriptional regulator</fullName>
    </submittedName>
</protein>
<dbReference type="EMBL" id="NOIG01000005">
    <property type="protein sequence ID" value="OYD50645.1"/>
    <property type="molecule type" value="Genomic_DNA"/>
</dbReference>
<dbReference type="InterPro" id="IPR005119">
    <property type="entry name" value="LysR_subst-bd"/>
</dbReference>
<dbReference type="Pfam" id="PF00126">
    <property type="entry name" value="HTH_1"/>
    <property type="match status" value="1"/>
</dbReference>
<dbReference type="RefSeq" id="WP_094288222.1">
    <property type="nucleotide sequence ID" value="NZ_NOIG01000005.1"/>
</dbReference>
<keyword evidence="2" id="KW-0805">Transcription regulation</keyword>
<reference evidence="7 8" key="1">
    <citation type="submission" date="2017-07" db="EMBL/GenBank/DDBJ databases">
        <title>Acidovorax KNDSW TSA 6 genome sequence and assembly.</title>
        <authorList>
            <person name="Mayilraj S."/>
        </authorList>
    </citation>
    <scope>NUCLEOTIDE SEQUENCE [LARGE SCALE GENOMIC DNA]</scope>
    <source>
        <strain evidence="7 8">KNDSW-TSA6</strain>
    </source>
</reference>
<evidence type="ECO:0000313" key="8">
    <source>
        <dbReference type="Proteomes" id="UP000215441"/>
    </source>
</evidence>
<dbReference type="OrthoDB" id="9067838at2"/>
<proteinExistence type="inferred from homology"/>
<dbReference type="CDD" id="cd05466">
    <property type="entry name" value="PBP2_LTTR_substrate"/>
    <property type="match status" value="1"/>
</dbReference>
<dbReference type="GO" id="GO:0003700">
    <property type="term" value="F:DNA-binding transcription factor activity"/>
    <property type="evidence" value="ECO:0007669"/>
    <property type="project" value="InterPro"/>
</dbReference>
<sequence>MLFDLRALGYFVAAYEERSVTAASRRCFVAQPSISMAIKGLEDALETTLFERSRQGLAPTPAAHRLYPRACSLLAQSSAMVRDFRDAPRETLGIFLQDDLMVQPAAPLFTQIAQEWPHTMVRLTASAQEARLRMVAEHCKPPGDTFVPLWYEPYVMLVPEQHPLRFKKRFGLADIENLPLIEWPYCPLHQSFIRLLAERGIALQVQASAAREELLLHMVDAGMGLAVVPQSHAAQARRALTRPLDGPLAFSRHIGLACDASDAPLLGLLHRLADGMKAAAAQPEPMQRSNVV</sequence>
<dbReference type="PRINTS" id="PR00039">
    <property type="entry name" value="HTHLYSR"/>
</dbReference>
<dbReference type="SUPFAM" id="SSF53850">
    <property type="entry name" value="Periplasmic binding protein-like II"/>
    <property type="match status" value="1"/>
</dbReference>
<keyword evidence="3" id="KW-0238">DNA-binding</keyword>
<accession>A0A235EQF8</accession>
<keyword evidence="4" id="KW-0010">Activator</keyword>
<dbReference type="Proteomes" id="UP000215441">
    <property type="component" value="Unassembled WGS sequence"/>
</dbReference>
<comment type="caution">
    <text evidence="7">The sequence shown here is derived from an EMBL/GenBank/DDBJ whole genome shotgun (WGS) entry which is preliminary data.</text>
</comment>
<dbReference type="InterPro" id="IPR036388">
    <property type="entry name" value="WH-like_DNA-bd_sf"/>
</dbReference>
<evidence type="ECO:0000313" key="7">
    <source>
        <dbReference type="EMBL" id="OYD50645.1"/>
    </source>
</evidence>
<dbReference type="PROSITE" id="PS50931">
    <property type="entry name" value="HTH_LYSR"/>
    <property type="match status" value="1"/>
</dbReference>
<dbReference type="SUPFAM" id="SSF46785">
    <property type="entry name" value="Winged helix' DNA-binding domain"/>
    <property type="match status" value="1"/>
</dbReference>
<keyword evidence="8" id="KW-1185">Reference proteome</keyword>
<name>A0A235EQF8_9BURK</name>
<dbReference type="GO" id="GO:0032993">
    <property type="term" value="C:protein-DNA complex"/>
    <property type="evidence" value="ECO:0007669"/>
    <property type="project" value="TreeGrafter"/>
</dbReference>
<dbReference type="InterPro" id="IPR036390">
    <property type="entry name" value="WH_DNA-bd_sf"/>
</dbReference>
<evidence type="ECO:0000256" key="5">
    <source>
        <dbReference type="ARBA" id="ARBA00023163"/>
    </source>
</evidence>
<feature type="domain" description="HTH lysR-type" evidence="6">
    <location>
        <begin position="3"/>
        <end position="60"/>
    </location>
</feature>
<dbReference type="PANTHER" id="PTHR30346">
    <property type="entry name" value="TRANSCRIPTIONAL DUAL REGULATOR HCAR-RELATED"/>
    <property type="match status" value="1"/>
</dbReference>
<dbReference type="PANTHER" id="PTHR30346:SF26">
    <property type="entry name" value="HYDROGEN PEROXIDE-INDUCIBLE GENES ACTIVATOR"/>
    <property type="match status" value="1"/>
</dbReference>
<evidence type="ECO:0000259" key="6">
    <source>
        <dbReference type="PROSITE" id="PS50931"/>
    </source>
</evidence>
<dbReference type="Gene3D" id="3.40.190.10">
    <property type="entry name" value="Periplasmic binding protein-like II"/>
    <property type="match status" value="2"/>
</dbReference>
<dbReference type="GO" id="GO:0003677">
    <property type="term" value="F:DNA binding"/>
    <property type="evidence" value="ECO:0007669"/>
    <property type="project" value="UniProtKB-KW"/>
</dbReference>
<evidence type="ECO:0000256" key="1">
    <source>
        <dbReference type="ARBA" id="ARBA00009437"/>
    </source>
</evidence>
<gene>
    <name evidence="7" type="ORF">CBY09_07870</name>
</gene>